<dbReference type="SUPFAM" id="SSF50916">
    <property type="entry name" value="Rap30/74 interaction domains"/>
    <property type="match status" value="1"/>
</dbReference>
<dbReference type="SUPFAM" id="SSF46785">
    <property type="entry name" value="Winged helix' DNA-binding domain"/>
    <property type="match status" value="1"/>
</dbReference>
<dbReference type="Pfam" id="PF17683">
    <property type="entry name" value="TFIIF_beta_N"/>
    <property type="match status" value="1"/>
</dbReference>
<dbReference type="InterPro" id="IPR011039">
    <property type="entry name" value="TFIIF_interaction"/>
</dbReference>
<comment type="similarity">
    <text evidence="2">Belongs to the TFIIF beta subunit family.</text>
</comment>
<keyword evidence="5" id="KW-0238">DNA-binding</keyword>
<sequence length="364" mass="41530">MTDSFIKQEPYIKPDPEAAGSPAQVDEEDLYEDAGDLEFYDKNTSTFEQLYLARVPKNMWQAWQKLTERLGDDDEIQIGTLRTWTEQKPDGTVDTKLRMLLSANCPEHQTLPREYDLEVNEPNVSNHFIFSEEDLPGFKARSKARQEAANAGIPASLLRQKQGNNSNGSERPSYDRRSRYQPYYRKAVPKRTKVFGKIHYDVRVEPRDLGEDERVLQQGMLDAEANKSKVRIISRNAASSIVNPGTAGAVNWAGGFIKNTAATAKPKKGEVFKAARIPKDQLLDRIFQCFRQYQYWSMKALRQKLEQPDQYLRQVLEEIAVLNKSGPFANHYSLMNAFKEAQEAAAEPIDDDDDEEMEDVLPVS</sequence>
<evidence type="ECO:0000256" key="5">
    <source>
        <dbReference type="ARBA" id="ARBA00023125"/>
    </source>
</evidence>
<dbReference type="InterPro" id="IPR040450">
    <property type="entry name" value="TFIIF_beta_HTH"/>
</dbReference>
<keyword evidence="7" id="KW-0539">Nucleus</keyword>
<accession>A0A8H4KEC2</accession>
<feature type="compositionally biased region" description="Acidic residues" evidence="10">
    <location>
        <begin position="348"/>
        <end position="364"/>
    </location>
</feature>
<reference evidence="13" key="1">
    <citation type="submission" date="2020-01" db="EMBL/GenBank/DDBJ databases">
        <title>Identification and distribution of gene clusters putatively required for synthesis of sphingolipid metabolism inhibitors in phylogenetically diverse species of the filamentous fungus Fusarium.</title>
        <authorList>
            <person name="Kim H.-S."/>
            <person name="Busman M."/>
            <person name="Brown D.W."/>
            <person name="Divon H."/>
            <person name="Uhlig S."/>
            <person name="Proctor R.H."/>
        </authorList>
    </citation>
    <scope>NUCLEOTIDE SEQUENCE</scope>
    <source>
        <strain evidence="13">NRRL 53441</strain>
    </source>
</reference>
<feature type="region of interest" description="Disordered" evidence="10">
    <location>
        <begin position="343"/>
        <end position="364"/>
    </location>
</feature>
<dbReference type="CDD" id="cd07980">
    <property type="entry name" value="TFIIF_beta"/>
    <property type="match status" value="1"/>
</dbReference>
<dbReference type="InterPro" id="IPR040504">
    <property type="entry name" value="TFIIF_beta_N"/>
</dbReference>
<keyword evidence="4" id="KW-0805">Transcription regulation</keyword>
<evidence type="ECO:0000256" key="10">
    <source>
        <dbReference type="SAM" id="MobiDB-lite"/>
    </source>
</evidence>
<proteinExistence type="inferred from homology"/>
<keyword evidence="14" id="KW-1185">Reference proteome</keyword>
<dbReference type="GO" id="GO:0006367">
    <property type="term" value="P:transcription initiation at RNA polymerase II promoter"/>
    <property type="evidence" value="ECO:0007669"/>
    <property type="project" value="InterPro"/>
</dbReference>
<evidence type="ECO:0000256" key="3">
    <source>
        <dbReference type="ARBA" id="ARBA00021453"/>
    </source>
</evidence>
<evidence type="ECO:0000256" key="2">
    <source>
        <dbReference type="ARBA" id="ARBA00009543"/>
    </source>
</evidence>
<dbReference type="Proteomes" id="UP000605986">
    <property type="component" value="Unassembled WGS sequence"/>
</dbReference>
<evidence type="ECO:0000256" key="4">
    <source>
        <dbReference type="ARBA" id="ARBA00023015"/>
    </source>
</evidence>
<feature type="compositionally biased region" description="Polar residues" evidence="10">
    <location>
        <begin position="159"/>
        <end position="170"/>
    </location>
</feature>
<dbReference type="InterPro" id="IPR036388">
    <property type="entry name" value="WH-like_DNA-bd_sf"/>
</dbReference>
<dbReference type="Gene3D" id="1.10.10.10">
    <property type="entry name" value="Winged helix-like DNA-binding domain superfamily/Winged helix DNA-binding domain"/>
    <property type="match status" value="1"/>
</dbReference>
<evidence type="ECO:0000256" key="8">
    <source>
        <dbReference type="ARBA" id="ARBA00081473"/>
    </source>
</evidence>
<feature type="domain" description="TFIIF beta subunit HTH" evidence="11">
    <location>
        <begin position="275"/>
        <end position="339"/>
    </location>
</feature>
<protein>
    <recommendedName>
        <fullName evidence="3">Transcription initiation factor IIF subunit beta</fullName>
    </recommendedName>
    <alternativeName>
        <fullName evidence="9">TFIIF medium subunit</fullName>
    </alternativeName>
    <alternativeName>
        <fullName evidence="8">TFIIF-beta</fullName>
    </alternativeName>
</protein>
<comment type="caution">
    <text evidence="13">The sequence shown here is derived from an EMBL/GenBank/DDBJ whole genome shotgun (WGS) entry which is preliminary data.</text>
</comment>
<evidence type="ECO:0000259" key="11">
    <source>
        <dbReference type="Pfam" id="PF02270"/>
    </source>
</evidence>
<evidence type="ECO:0000313" key="13">
    <source>
        <dbReference type="EMBL" id="KAF4449647.1"/>
    </source>
</evidence>
<evidence type="ECO:0000256" key="1">
    <source>
        <dbReference type="ARBA" id="ARBA00004123"/>
    </source>
</evidence>
<evidence type="ECO:0000256" key="7">
    <source>
        <dbReference type="ARBA" id="ARBA00023242"/>
    </source>
</evidence>
<name>A0A8H4KEC2_9HYPO</name>
<gene>
    <name evidence="13" type="ORF">F53441_7119</name>
</gene>
<dbReference type="GO" id="GO:0005674">
    <property type="term" value="C:transcription factor TFIIF complex"/>
    <property type="evidence" value="ECO:0007669"/>
    <property type="project" value="InterPro"/>
</dbReference>
<evidence type="ECO:0000259" key="12">
    <source>
        <dbReference type="Pfam" id="PF17683"/>
    </source>
</evidence>
<dbReference type="EMBL" id="JAADJG010000277">
    <property type="protein sequence ID" value="KAF4449647.1"/>
    <property type="molecule type" value="Genomic_DNA"/>
</dbReference>
<evidence type="ECO:0000256" key="6">
    <source>
        <dbReference type="ARBA" id="ARBA00023163"/>
    </source>
</evidence>
<evidence type="ECO:0000256" key="9">
    <source>
        <dbReference type="ARBA" id="ARBA00081863"/>
    </source>
</evidence>
<dbReference type="Pfam" id="PF02270">
    <property type="entry name" value="TFIIF_beta"/>
    <property type="match status" value="1"/>
</dbReference>
<organism evidence="13 14">
    <name type="scientific">Fusarium austroafricanum</name>
    <dbReference type="NCBI Taxonomy" id="2364996"/>
    <lineage>
        <taxon>Eukaryota</taxon>
        <taxon>Fungi</taxon>
        <taxon>Dikarya</taxon>
        <taxon>Ascomycota</taxon>
        <taxon>Pezizomycotina</taxon>
        <taxon>Sordariomycetes</taxon>
        <taxon>Hypocreomycetidae</taxon>
        <taxon>Hypocreales</taxon>
        <taxon>Nectriaceae</taxon>
        <taxon>Fusarium</taxon>
        <taxon>Fusarium concolor species complex</taxon>
    </lineage>
</organism>
<dbReference type="InterPro" id="IPR003196">
    <property type="entry name" value="TFIIF_beta"/>
</dbReference>
<dbReference type="FunFam" id="1.10.10.10:FF:000035">
    <property type="entry name" value="General transcription factor IIF subunit 2"/>
    <property type="match status" value="1"/>
</dbReference>
<dbReference type="PANTHER" id="PTHR10445:SF0">
    <property type="entry name" value="GENERAL TRANSCRIPTION FACTOR IIF SUBUNIT 2"/>
    <property type="match status" value="1"/>
</dbReference>
<dbReference type="GO" id="GO:0003677">
    <property type="term" value="F:DNA binding"/>
    <property type="evidence" value="ECO:0007669"/>
    <property type="project" value="UniProtKB-KW"/>
</dbReference>
<dbReference type="InterPro" id="IPR036390">
    <property type="entry name" value="WH_DNA-bd_sf"/>
</dbReference>
<evidence type="ECO:0000313" key="14">
    <source>
        <dbReference type="Proteomes" id="UP000605986"/>
    </source>
</evidence>
<feature type="region of interest" description="Disordered" evidence="10">
    <location>
        <begin position="140"/>
        <end position="181"/>
    </location>
</feature>
<feature type="domain" description="TFIIF beta subunit N-terminal" evidence="12">
    <location>
        <begin position="48"/>
        <end position="206"/>
    </location>
</feature>
<feature type="region of interest" description="Disordered" evidence="10">
    <location>
        <begin position="1"/>
        <end position="27"/>
    </location>
</feature>
<dbReference type="OrthoDB" id="26094at2759"/>
<keyword evidence="6" id="KW-0804">Transcription</keyword>
<comment type="subcellular location">
    <subcellularLocation>
        <location evidence="1">Nucleus</location>
    </subcellularLocation>
</comment>
<dbReference type="PANTHER" id="PTHR10445">
    <property type="entry name" value="GENERAL TRANSCRIPTION FACTOR IIF SUBUNIT 2"/>
    <property type="match status" value="1"/>
</dbReference>
<dbReference type="AlphaFoldDB" id="A0A8H4KEC2"/>